<accession>A0A3P6FE26</accession>
<protein>
    <submittedName>
        <fullName evidence="2">Uncharacterized protein</fullName>
    </submittedName>
</protein>
<feature type="region of interest" description="Disordered" evidence="1">
    <location>
        <begin position="11"/>
        <end position="79"/>
    </location>
</feature>
<proteinExistence type="predicted"/>
<evidence type="ECO:0000313" key="2">
    <source>
        <dbReference type="EMBL" id="VDD43795.1"/>
    </source>
</evidence>
<sequence length="208" mass="22173">MDLTLDGQFLPYTSFTKNSPTQASSKTTTSPNTSQTLSPNQDPITNMTPTSSLVTQSSPAKHNLPSNHHTPNHAQPTHDILISSAPPRLYPANQSVQLISAKPNRINQVRKLGLIKTPSQLGFIAHASTVNAFASQATSNTPPRSSTSVQEHSESLLEATSELVYVSDSSPSKPLPELVPSGPEEELALLLINSPPVPATLLFAPIDP</sequence>
<dbReference type="AlphaFoldDB" id="A0A3P6FE26"/>
<feature type="compositionally biased region" description="Polar residues" evidence="1">
    <location>
        <begin position="11"/>
        <end position="75"/>
    </location>
</feature>
<name>A0A3P6FE26_BRAOL</name>
<feature type="region of interest" description="Disordered" evidence="1">
    <location>
        <begin position="135"/>
        <end position="154"/>
    </location>
</feature>
<reference evidence="2" key="1">
    <citation type="submission" date="2018-11" db="EMBL/GenBank/DDBJ databases">
        <authorList>
            <consortium name="Genoscope - CEA"/>
            <person name="William W."/>
        </authorList>
    </citation>
    <scope>NUCLEOTIDE SEQUENCE</scope>
</reference>
<feature type="compositionally biased region" description="Polar residues" evidence="1">
    <location>
        <begin position="135"/>
        <end position="150"/>
    </location>
</feature>
<evidence type="ECO:0000256" key="1">
    <source>
        <dbReference type="SAM" id="MobiDB-lite"/>
    </source>
</evidence>
<organism evidence="2">
    <name type="scientific">Brassica oleracea</name>
    <name type="common">Wild cabbage</name>
    <dbReference type="NCBI Taxonomy" id="3712"/>
    <lineage>
        <taxon>Eukaryota</taxon>
        <taxon>Viridiplantae</taxon>
        <taxon>Streptophyta</taxon>
        <taxon>Embryophyta</taxon>
        <taxon>Tracheophyta</taxon>
        <taxon>Spermatophyta</taxon>
        <taxon>Magnoliopsida</taxon>
        <taxon>eudicotyledons</taxon>
        <taxon>Gunneridae</taxon>
        <taxon>Pentapetalae</taxon>
        <taxon>rosids</taxon>
        <taxon>malvids</taxon>
        <taxon>Brassicales</taxon>
        <taxon>Brassicaceae</taxon>
        <taxon>Brassiceae</taxon>
        <taxon>Brassica</taxon>
    </lineage>
</organism>
<dbReference type="EMBL" id="LR031877">
    <property type="protein sequence ID" value="VDD43795.1"/>
    <property type="molecule type" value="Genomic_DNA"/>
</dbReference>
<gene>
    <name evidence="2" type="ORF">BOLC5T31342H</name>
</gene>